<feature type="compositionally biased region" description="Acidic residues" evidence="1">
    <location>
        <begin position="424"/>
        <end position="452"/>
    </location>
</feature>
<dbReference type="STRING" id="45607.A0A2T0FLS5"/>
<dbReference type="Proteomes" id="UP000238350">
    <property type="component" value="Unassembled WGS sequence"/>
</dbReference>
<dbReference type="EMBL" id="NDIQ01000022">
    <property type="protein sequence ID" value="PRT55936.1"/>
    <property type="molecule type" value="Genomic_DNA"/>
</dbReference>
<evidence type="ECO:0000313" key="3">
    <source>
        <dbReference type="Proteomes" id="UP000238350"/>
    </source>
</evidence>
<name>A0A2T0FLS5_9ASCO</name>
<dbReference type="GeneID" id="36517304"/>
<dbReference type="PANTHER" id="PTHR28086:SF1">
    <property type="entry name" value="CU(2+) SUPPRESSING AND BLEOMYCIN SENSITIVE PROTEIN 1"/>
    <property type="match status" value="1"/>
</dbReference>
<accession>A0A2T0FLS5</accession>
<proteinExistence type="predicted"/>
<evidence type="ECO:0000313" key="2">
    <source>
        <dbReference type="EMBL" id="PRT55936.1"/>
    </source>
</evidence>
<gene>
    <name evidence="2" type="ORF">B9G98_03556</name>
</gene>
<dbReference type="RefSeq" id="XP_024665881.1">
    <property type="nucleotide sequence ID" value="XM_024810113.1"/>
</dbReference>
<dbReference type="InterPro" id="IPR018810">
    <property type="entry name" value="UPF0662"/>
</dbReference>
<protein>
    <submittedName>
        <fullName evidence="2">Uncharacterized protein</fullName>
    </submittedName>
</protein>
<dbReference type="PANTHER" id="PTHR28086">
    <property type="entry name" value="UPF0662 PROTEIN YPL260W"/>
    <property type="match status" value="1"/>
</dbReference>
<evidence type="ECO:0000256" key="1">
    <source>
        <dbReference type="SAM" id="MobiDB-lite"/>
    </source>
</evidence>
<sequence>MTTPNVLERLVSIRESLYTIKKDRTKTLTTDSFRPLYDHLISALEEVPLDTFDHNNEITAAADEILFILSLGFLTVGLRGAAIGGFAAISTIHSLLSQLTMAPLYTHAELQVLCDRINTFEQELGSPENSEFPLTPALVRLMQREVEGCRKYMPLALSRFEGMNESHFKYQTQLVHARRELLNHLTLHYNEECDPAPIQQLANELEELDKTVKTVFANDSDNRPGCALLVKQIEICIPHVKRFCEFGPTINPSVIEFMPKLIEINHTFELFLMTHRWTLRETDLFVYKEQLDEILHKVSERVESDPETHVPNSDFAIVVFLTRKARALLFKILDLAEPVDEILSPMYNQLQTTKRCLIEVRNMGGLSDLRELYPYQMKLASIDNAREDGKFVVNNRVPAGQAAINAVLSECFELCHELKLDLETREEEEEEDDEEDDEDDEEEEDDAENNEE</sequence>
<dbReference type="AlphaFoldDB" id="A0A2T0FLS5"/>
<dbReference type="OrthoDB" id="2011986at2759"/>
<dbReference type="SUPFAM" id="SSF48371">
    <property type="entry name" value="ARM repeat"/>
    <property type="match status" value="1"/>
</dbReference>
<dbReference type="GO" id="GO:0005737">
    <property type="term" value="C:cytoplasm"/>
    <property type="evidence" value="ECO:0007669"/>
    <property type="project" value="TreeGrafter"/>
</dbReference>
<reference evidence="2 3" key="1">
    <citation type="submission" date="2017-04" db="EMBL/GenBank/DDBJ databases">
        <title>Genome sequencing of [Candida] sorbophila.</title>
        <authorList>
            <person name="Ahn J.O."/>
        </authorList>
    </citation>
    <scope>NUCLEOTIDE SEQUENCE [LARGE SCALE GENOMIC DNA]</scope>
    <source>
        <strain evidence="2 3">DS02</strain>
    </source>
</reference>
<feature type="region of interest" description="Disordered" evidence="1">
    <location>
        <begin position="422"/>
        <end position="452"/>
    </location>
</feature>
<dbReference type="InterPro" id="IPR016024">
    <property type="entry name" value="ARM-type_fold"/>
</dbReference>
<organism evidence="2 3">
    <name type="scientific">Wickerhamiella sorbophila</name>
    <dbReference type="NCBI Taxonomy" id="45607"/>
    <lineage>
        <taxon>Eukaryota</taxon>
        <taxon>Fungi</taxon>
        <taxon>Dikarya</taxon>
        <taxon>Ascomycota</taxon>
        <taxon>Saccharomycotina</taxon>
        <taxon>Dipodascomycetes</taxon>
        <taxon>Dipodascales</taxon>
        <taxon>Trichomonascaceae</taxon>
        <taxon>Wickerhamiella</taxon>
    </lineage>
</organism>
<dbReference type="GO" id="GO:0005634">
    <property type="term" value="C:nucleus"/>
    <property type="evidence" value="ECO:0007669"/>
    <property type="project" value="TreeGrafter"/>
</dbReference>
<comment type="caution">
    <text evidence="2">The sequence shown here is derived from an EMBL/GenBank/DDBJ whole genome shotgun (WGS) entry which is preliminary data.</text>
</comment>
<keyword evidence="3" id="KW-1185">Reference proteome</keyword>
<dbReference type="Pfam" id="PF10303">
    <property type="entry name" value="DUF2408"/>
    <property type="match status" value="2"/>
</dbReference>